<keyword evidence="1 3" id="KW-0378">Hydrolase</keyword>
<dbReference type="PANTHER" id="PTHR43768">
    <property type="entry name" value="TREHALOSE 6-PHOSPHATE PHOSPHATASE"/>
    <property type="match status" value="1"/>
</dbReference>
<comment type="catalytic activity">
    <reaction evidence="3">
        <text>alpha,alpha-trehalose 6-phosphate + H2O = alpha,alpha-trehalose + phosphate</text>
        <dbReference type="Rhea" id="RHEA:23420"/>
        <dbReference type="ChEBI" id="CHEBI:15377"/>
        <dbReference type="ChEBI" id="CHEBI:16551"/>
        <dbReference type="ChEBI" id="CHEBI:43474"/>
        <dbReference type="ChEBI" id="CHEBI:58429"/>
        <dbReference type="EC" id="3.1.3.12"/>
    </reaction>
</comment>
<dbReference type="Gene3D" id="3.40.50.1000">
    <property type="entry name" value="HAD superfamily/HAD-like"/>
    <property type="match status" value="1"/>
</dbReference>
<dbReference type="InterPro" id="IPR044651">
    <property type="entry name" value="OTSB-like"/>
</dbReference>
<keyword evidence="3" id="KW-0460">Magnesium</keyword>
<gene>
    <name evidence="4" type="ORF">BJ958_005270</name>
</gene>
<evidence type="ECO:0000313" key="4">
    <source>
        <dbReference type="EMBL" id="NYD33724.1"/>
    </source>
</evidence>
<dbReference type="AlphaFoldDB" id="A0A852S0U5"/>
<evidence type="ECO:0000313" key="5">
    <source>
        <dbReference type="Proteomes" id="UP000582231"/>
    </source>
</evidence>
<dbReference type="GO" id="GO:0046872">
    <property type="term" value="F:metal ion binding"/>
    <property type="evidence" value="ECO:0007669"/>
    <property type="project" value="UniProtKB-KW"/>
</dbReference>
<dbReference type="InterPro" id="IPR036412">
    <property type="entry name" value="HAD-like_sf"/>
</dbReference>
<dbReference type="Pfam" id="PF02358">
    <property type="entry name" value="Trehalose_PPase"/>
    <property type="match status" value="2"/>
</dbReference>
<comment type="pathway">
    <text evidence="3">Glycan biosynthesis; trehalose biosynthesis.</text>
</comment>
<keyword evidence="5" id="KW-1185">Reference proteome</keyword>
<dbReference type="InterPro" id="IPR003337">
    <property type="entry name" value="Trehalose_PPase"/>
</dbReference>
<name>A0A852S0U5_9ACTN</name>
<dbReference type="GO" id="GO:0004805">
    <property type="term" value="F:trehalose-phosphatase activity"/>
    <property type="evidence" value="ECO:0007669"/>
    <property type="project" value="UniProtKB-EC"/>
</dbReference>
<dbReference type="Proteomes" id="UP000582231">
    <property type="component" value="Unassembled WGS sequence"/>
</dbReference>
<organism evidence="4 5">
    <name type="scientific">Nocardioides kongjuensis</name>
    <dbReference type="NCBI Taxonomy" id="349522"/>
    <lineage>
        <taxon>Bacteria</taxon>
        <taxon>Bacillati</taxon>
        <taxon>Actinomycetota</taxon>
        <taxon>Actinomycetes</taxon>
        <taxon>Propionibacteriales</taxon>
        <taxon>Nocardioidaceae</taxon>
        <taxon>Nocardioides</taxon>
    </lineage>
</organism>
<dbReference type="EC" id="3.1.3.12" evidence="3"/>
<keyword evidence="3" id="KW-0479">Metal-binding</keyword>
<comment type="cofactor">
    <cofactor evidence="3">
        <name>Mg(2+)</name>
        <dbReference type="ChEBI" id="CHEBI:18420"/>
    </cofactor>
</comment>
<protein>
    <recommendedName>
        <fullName evidence="3">Trehalose 6-phosphate phosphatase</fullName>
        <ecNumber evidence="3">3.1.3.12</ecNumber>
    </recommendedName>
</protein>
<evidence type="ECO:0000256" key="3">
    <source>
        <dbReference type="RuleBase" id="RU361117"/>
    </source>
</evidence>
<dbReference type="EMBL" id="JACCBF010000001">
    <property type="protein sequence ID" value="NYD33724.1"/>
    <property type="molecule type" value="Genomic_DNA"/>
</dbReference>
<dbReference type="PANTHER" id="PTHR43768:SF3">
    <property type="entry name" value="TREHALOSE 6-PHOSPHATE PHOSPHATASE"/>
    <property type="match status" value="1"/>
</dbReference>
<dbReference type="GO" id="GO:0005992">
    <property type="term" value="P:trehalose biosynthetic process"/>
    <property type="evidence" value="ECO:0007669"/>
    <property type="project" value="UniProtKB-UniPathway"/>
</dbReference>
<dbReference type="InterPro" id="IPR023214">
    <property type="entry name" value="HAD_sf"/>
</dbReference>
<comment type="function">
    <text evidence="2 3">Removes the phosphate from trehalose 6-phosphate to produce free trehalose.</text>
</comment>
<dbReference type="Gene3D" id="3.30.70.1020">
    <property type="entry name" value="Trehalose-6-phosphate phosphatase related protein, domain 2"/>
    <property type="match status" value="1"/>
</dbReference>
<sequence>MRFTSVSGEQRYDALVRVASRTVVGLDFDGTLSPIVDDPARAHIHPDAPEVLMALAEEVAAIAVITGRPARQALDLGGLEEVGDALEAAGKELFVFGQYGNERWSSTHRRIMGARPPRGLATFERDLPRALRTAGASDAYVEDKGLAVAVHTRRLADPEGAFDRLLPPLRELASRHGLVLEPGKSVIEVRSAGSHKGMVVHRLAAVLDADGFLFAGDDLGDVEAFEAVEELGQRGLATLRVCSASDEQSALVALSDVVVHGPTGVLDLLRQLTSDARAARRTS</sequence>
<dbReference type="RefSeq" id="WP_379145852.1">
    <property type="nucleotide sequence ID" value="NZ_BAABEF010000001.1"/>
</dbReference>
<dbReference type="UniPathway" id="UPA00299"/>
<dbReference type="SUPFAM" id="SSF56784">
    <property type="entry name" value="HAD-like"/>
    <property type="match status" value="1"/>
</dbReference>
<evidence type="ECO:0000256" key="1">
    <source>
        <dbReference type="ARBA" id="ARBA00022801"/>
    </source>
</evidence>
<comment type="similarity">
    <text evidence="3">Belongs to the trehalose phosphatase family.</text>
</comment>
<proteinExistence type="inferred from homology"/>
<reference evidence="4 5" key="1">
    <citation type="submission" date="2020-07" db="EMBL/GenBank/DDBJ databases">
        <title>Sequencing the genomes of 1000 actinobacteria strains.</title>
        <authorList>
            <person name="Klenk H.-P."/>
        </authorList>
    </citation>
    <scope>NUCLEOTIDE SEQUENCE [LARGE SCALE GENOMIC DNA]</scope>
    <source>
        <strain evidence="4 5">DSM 19082</strain>
    </source>
</reference>
<comment type="caution">
    <text evidence="4">The sequence shown here is derived from an EMBL/GenBank/DDBJ whole genome shotgun (WGS) entry which is preliminary data.</text>
</comment>
<evidence type="ECO:0000256" key="2">
    <source>
        <dbReference type="ARBA" id="ARBA00024179"/>
    </source>
</evidence>
<accession>A0A852S0U5</accession>
<dbReference type="NCBIfam" id="TIGR00685">
    <property type="entry name" value="T6PP"/>
    <property type="match status" value="1"/>
</dbReference>